<evidence type="ECO:0000259" key="4">
    <source>
        <dbReference type="Pfam" id="PF17271"/>
    </source>
</evidence>
<feature type="domain" description="Pilus assembly protein E-set like" evidence="3">
    <location>
        <begin position="286"/>
        <end position="350"/>
    </location>
</feature>
<name>A0ABY9YR02_9GAMM</name>
<feature type="domain" description="TcfC Usher-like barrel" evidence="4">
    <location>
        <begin position="519"/>
        <end position="741"/>
    </location>
</feature>
<evidence type="ECO:0000259" key="2">
    <source>
        <dbReference type="Pfam" id="PF15976"/>
    </source>
</evidence>
<dbReference type="Pfam" id="PF15976">
    <property type="entry name" value="CooC_C"/>
    <property type="match status" value="1"/>
</dbReference>
<gene>
    <name evidence="5" type="ORF">PDM29_03140</name>
</gene>
<feature type="domain" description="TcfC Usher-like barrel" evidence="4">
    <location>
        <begin position="361"/>
        <end position="502"/>
    </location>
</feature>
<dbReference type="Proteomes" id="UP001302072">
    <property type="component" value="Chromosome"/>
</dbReference>
<keyword evidence="6" id="KW-1185">Reference proteome</keyword>
<feature type="domain" description="Pilus assembly protein C-terminal" evidence="2">
    <location>
        <begin position="760"/>
        <end position="850"/>
    </location>
</feature>
<evidence type="ECO:0000259" key="3">
    <source>
        <dbReference type="Pfam" id="PF16967"/>
    </source>
</evidence>
<protein>
    <submittedName>
        <fullName evidence="5">CS1-pili formation C-terminal domain-containing protein</fullName>
    </submittedName>
</protein>
<evidence type="ECO:0000256" key="1">
    <source>
        <dbReference type="ARBA" id="ARBA00022729"/>
    </source>
</evidence>
<accession>A0ABY9YR02</accession>
<dbReference type="RefSeq" id="WP_311192445.1">
    <property type="nucleotide sequence ID" value="NZ_CP115541.1"/>
</dbReference>
<dbReference type="InterPro" id="IPR031917">
    <property type="entry name" value="Pilus_assem_C"/>
</dbReference>
<keyword evidence="1" id="KW-0732">Signal</keyword>
<dbReference type="EMBL" id="CP115541">
    <property type="protein sequence ID" value="WNH53286.1"/>
    <property type="molecule type" value="Genomic_DNA"/>
</dbReference>
<dbReference type="Pfam" id="PF16967">
    <property type="entry name" value="TcfC"/>
    <property type="match status" value="1"/>
</dbReference>
<organism evidence="5 6">
    <name type="scientific">Stenotrophomonas oahuensis</name>
    <dbReference type="NCBI Taxonomy" id="3003271"/>
    <lineage>
        <taxon>Bacteria</taxon>
        <taxon>Pseudomonadati</taxon>
        <taxon>Pseudomonadota</taxon>
        <taxon>Gammaproteobacteria</taxon>
        <taxon>Lysobacterales</taxon>
        <taxon>Lysobacteraceae</taxon>
        <taxon>Stenotrophomonas</taxon>
    </lineage>
</organism>
<dbReference type="Pfam" id="PF17271">
    <property type="entry name" value="Usher_TcfC"/>
    <property type="match status" value="2"/>
</dbReference>
<reference evidence="5 6" key="1">
    <citation type="submission" date="2022-12" db="EMBL/GenBank/DDBJ databases">
        <title>Two new species, Stenotrophomonas aracearum and Stenotrophomonas oahuensis, isolated from Anthurium (Araceae family) in Hawaii.</title>
        <authorList>
            <person name="Chunag S.C."/>
            <person name="Dobhal S."/>
            <person name="Alvarez A."/>
            <person name="Arif M."/>
        </authorList>
    </citation>
    <scope>NUCLEOTIDE SEQUENCE [LARGE SCALE GENOMIC DNA]</scope>
    <source>
        <strain evidence="5 6">A5586</strain>
    </source>
</reference>
<evidence type="ECO:0000313" key="5">
    <source>
        <dbReference type="EMBL" id="WNH53286.1"/>
    </source>
</evidence>
<evidence type="ECO:0000313" key="6">
    <source>
        <dbReference type="Proteomes" id="UP001302072"/>
    </source>
</evidence>
<proteinExistence type="predicted"/>
<sequence>MRPFVAMRICLPVLPLLGLTLLLIARSAAAQRLPPGFEDLAGGHAERLEVRAFGRSAGLWPVWVTLDHVQIEQPAQVLAALGLTDEAQAELLSALTAPLPRDSQLACLHAQPQPGCGWRAPPDDVTAVTAIFDEAESVLLLFPSSHWLPQDAARARFHQAAEQARNALLYQQTLHLSRSERELAFNLHGRAAQGVGSAGHLGGSWNHARWRAAGNAVQARTDVDELYYRHDLGASHYLQLGRIDRRNLSSPLGGQFGLGLLPLGRMQGMRAGTTLAYLDTDALGDAVPVSVLLGRDARVDVFDGERLLQTFYLPAGASTLDTRLFPPGSYLLTLRIHEDGRFVRSETVPFQRSSGTWYPALQWFVQGGRQRELGPSGHGSPVLQAGVRIPLAASTSIGLGASHFDGVAAHELRVGLRRGWDAVDLHADLGLIAASDGGQGGQVQLSVRHRVAWNLHHQRMRGDACAHRSSSGRAGCVDATSASASLPLLGGSLHLGYTQRRSALPLSEPGEWGVPGSTRSLQANYTRTRAWRGLSVGTRAGVWHQRSTDRRLASADRGMQFSINLARLDNAGGRVRLQRAGAELRQRSGHTPDRQLRLGQTWCQGQDDSARAISTELSLRPGDAHHALVSGDLRRPWGRGGATAAYTRTAGHTGASWSAHHSTALAVSSQGLYWGAADGADAGVVVAVDAEVDADQALHGPAAEVQAGARGQLTVRVGERRLLPVDGYQRHPVRVQDASAATAAALRASIDATELQPFLLPGRLMLVPVSVAATHAYLGSARDEAGSVLAGASILNAAVPALGLQGEFLAEFEQRHATLYLLQGERLLQCPLQVREHRAGLRRVGAVTCTPVTAVQLPAAIASQPHVQRLLSAGRLSTAGNAAGAP</sequence>
<dbReference type="InterPro" id="IPR035224">
    <property type="entry name" value="Usher_TcfC"/>
</dbReference>
<dbReference type="InterPro" id="IPR032636">
    <property type="entry name" value="Pilus_assem_E-set-like_dom"/>
</dbReference>